<proteinExistence type="predicted"/>
<sequence>MMVQSTSSPWLWLRASWMSHSKRHPRFPDRSPSGCIPQSPTEEERSGRMVPRYRGEMDLCSLYQAHLPSVNFTLALEVVAMMFPVNSGSHIETTPFPSLRSGTFRCHTIQMYIANISFAFTKRRLVAASSLTGN</sequence>
<dbReference type="EMBL" id="JH226131">
    <property type="protein sequence ID" value="EHY54537.1"/>
    <property type="molecule type" value="Genomic_DNA"/>
</dbReference>
<dbReference type="Proteomes" id="UP000007304">
    <property type="component" value="Unassembled WGS sequence"/>
</dbReference>
<dbReference type="InParanoid" id="H6BQE4"/>
<gene>
    <name evidence="2" type="ORF">HMPREF1120_02705</name>
</gene>
<organism evidence="2 3">
    <name type="scientific">Exophiala dermatitidis (strain ATCC 34100 / CBS 525.76 / NIH/UT8656)</name>
    <name type="common">Black yeast</name>
    <name type="synonym">Wangiella dermatitidis</name>
    <dbReference type="NCBI Taxonomy" id="858893"/>
    <lineage>
        <taxon>Eukaryota</taxon>
        <taxon>Fungi</taxon>
        <taxon>Dikarya</taxon>
        <taxon>Ascomycota</taxon>
        <taxon>Pezizomycotina</taxon>
        <taxon>Eurotiomycetes</taxon>
        <taxon>Chaetothyriomycetidae</taxon>
        <taxon>Chaetothyriales</taxon>
        <taxon>Herpotrichiellaceae</taxon>
        <taxon>Exophiala</taxon>
    </lineage>
</organism>
<evidence type="ECO:0000313" key="2">
    <source>
        <dbReference type="EMBL" id="EHY54537.1"/>
    </source>
</evidence>
<dbReference type="HOGENOM" id="CLU_1896206_0_0_1"/>
<feature type="region of interest" description="Disordered" evidence="1">
    <location>
        <begin position="23"/>
        <end position="48"/>
    </location>
</feature>
<protein>
    <submittedName>
        <fullName evidence="2">Uncharacterized protein</fullName>
    </submittedName>
</protein>
<keyword evidence="3" id="KW-1185">Reference proteome</keyword>
<evidence type="ECO:0000313" key="3">
    <source>
        <dbReference type="Proteomes" id="UP000007304"/>
    </source>
</evidence>
<accession>H6BQE4</accession>
<dbReference type="GeneID" id="20307344"/>
<dbReference type="RefSeq" id="XP_009154998.1">
    <property type="nucleotide sequence ID" value="XM_009156750.1"/>
</dbReference>
<dbReference type="AlphaFoldDB" id="H6BQE4"/>
<evidence type="ECO:0000256" key="1">
    <source>
        <dbReference type="SAM" id="MobiDB-lite"/>
    </source>
</evidence>
<dbReference type="VEuPathDB" id="FungiDB:HMPREF1120_02705"/>
<name>H6BQE4_EXODN</name>
<reference evidence="2" key="1">
    <citation type="submission" date="2011-07" db="EMBL/GenBank/DDBJ databases">
        <title>The Genome Sequence of Exophiala (Wangiella) dermatitidis NIH/UT8656.</title>
        <authorList>
            <consortium name="The Broad Institute Genome Sequencing Platform"/>
            <person name="Cuomo C."/>
            <person name="Wang Z."/>
            <person name="Hunicke-Smith S."/>
            <person name="Szanislo P.J."/>
            <person name="Earl A."/>
            <person name="Young S.K."/>
            <person name="Zeng Q."/>
            <person name="Gargeya S."/>
            <person name="Fitzgerald M."/>
            <person name="Haas B."/>
            <person name="Abouelleil A."/>
            <person name="Alvarado L."/>
            <person name="Arachchi H.M."/>
            <person name="Berlin A."/>
            <person name="Brown A."/>
            <person name="Chapman S.B."/>
            <person name="Chen Z."/>
            <person name="Dunbar C."/>
            <person name="Freedman E."/>
            <person name="Gearin G."/>
            <person name="Gellesch M."/>
            <person name="Goldberg J."/>
            <person name="Griggs A."/>
            <person name="Gujja S."/>
            <person name="Heiman D."/>
            <person name="Howarth C."/>
            <person name="Larson L."/>
            <person name="Lui A."/>
            <person name="MacDonald P.J.P."/>
            <person name="Montmayeur A."/>
            <person name="Murphy C."/>
            <person name="Neiman D."/>
            <person name="Pearson M."/>
            <person name="Priest M."/>
            <person name="Roberts A."/>
            <person name="Saif S."/>
            <person name="Shea T."/>
            <person name="Shenoy N."/>
            <person name="Sisk P."/>
            <person name="Stolte C."/>
            <person name="Sykes S."/>
            <person name="Wortman J."/>
            <person name="Nusbaum C."/>
            <person name="Birren B."/>
        </authorList>
    </citation>
    <scope>NUCLEOTIDE SEQUENCE</scope>
    <source>
        <strain evidence="2">NIH/UT8656</strain>
    </source>
</reference>